<reference evidence="4" key="1">
    <citation type="submission" date="2015-07" db="EMBL/GenBank/DDBJ databases">
        <title>Genome sequencing project for genomic taxonomy and phylogenomics of Bacillus-like bacteria.</title>
        <authorList>
            <person name="Liu B."/>
            <person name="Wang J."/>
            <person name="Zhu Y."/>
            <person name="Liu G."/>
            <person name="Chen Q."/>
            <person name="Chen Z."/>
            <person name="Lan J."/>
            <person name="Che J."/>
            <person name="Ge C."/>
            <person name="Shi H."/>
            <person name="Pan Z."/>
            <person name="Liu X."/>
        </authorList>
    </citation>
    <scope>NUCLEOTIDE SEQUENCE [LARGE SCALE GENOMIC DNA]</scope>
    <source>
        <strain evidence="4">DSM 9887</strain>
    </source>
</reference>
<reference evidence="2 5" key="3">
    <citation type="submission" date="2019-06" db="EMBL/GenBank/DDBJ databases">
        <title>Whole genome shotgun sequence of Brevibacillus reuszeri NBRC 15719.</title>
        <authorList>
            <person name="Hosoyama A."/>
            <person name="Uohara A."/>
            <person name="Ohji S."/>
            <person name="Ichikawa N."/>
        </authorList>
    </citation>
    <scope>NUCLEOTIDE SEQUENCE [LARGE SCALE GENOMIC DNA]</scope>
    <source>
        <strain evidence="2 5">NBRC 15719</strain>
    </source>
</reference>
<name>A0A0K9YMP1_9BACL</name>
<dbReference type="PANTHER" id="PTHR43630:SF2">
    <property type="entry name" value="GLYCOSYLTRANSFERASE"/>
    <property type="match status" value="1"/>
</dbReference>
<evidence type="ECO:0000313" key="5">
    <source>
        <dbReference type="Proteomes" id="UP000319578"/>
    </source>
</evidence>
<keyword evidence="3" id="KW-0808">Transferase</keyword>
<dbReference type="SUPFAM" id="SSF48452">
    <property type="entry name" value="TPR-like"/>
    <property type="match status" value="1"/>
</dbReference>
<dbReference type="InterPro" id="IPR001173">
    <property type="entry name" value="Glyco_trans_2-like"/>
</dbReference>
<dbReference type="EMBL" id="LGIQ01000011">
    <property type="protein sequence ID" value="KNB69936.1"/>
    <property type="molecule type" value="Genomic_DNA"/>
</dbReference>
<dbReference type="SUPFAM" id="SSF53448">
    <property type="entry name" value="Nucleotide-diphospho-sugar transferases"/>
    <property type="match status" value="1"/>
</dbReference>
<organism evidence="3 4">
    <name type="scientific">Brevibacillus reuszeri</name>
    <dbReference type="NCBI Taxonomy" id="54915"/>
    <lineage>
        <taxon>Bacteria</taxon>
        <taxon>Bacillati</taxon>
        <taxon>Bacillota</taxon>
        <taxon>Bacilli</taxon>
        <taxon>Bacillales</taxon>
        <taxon>Paenibacillaceae</taxon>
        <taxon>Brevibacillus</taxon>
    </lineage>
</organism>
<dbReference type="CDD" id="cd02511">
    <property type="entry name" value="Beta4Glucosyltransferase"/>
    <property type="match status" value="1"/>
</dbReference>
<dbReference type="InterPro" id="IPR029044">
    <property type="entry name" value="Nucleotide-diphossugar_trans"/>
</dbReference>
<evidence type="ECO:0000313" key="3">
    <source>
        <dbReference type="EMBL" id="KNB69936.1"/>
    </source>
</evidence>
<gene>
    <name evidence="3" type="ORF">ADS79_29330</name>
    <name evidence="2" type="ORF">BRE01_24080</name>
</gene>
<protein>
    <submittedName>
        <fullName evidence="2">Beta 1,4 glucosyltransferase</fullName>
    </submittedName>
    <submittedName>
        <fullName evidence="3">Glycosyl transferase</fullName>
    </submittedName>
</protein>
<dbReference type="GO" id="GO:0016740">
    <property type="term" value="F:transferase activity"/>
    <property type="evidence" value="ECO:0007669"/>
    <property type="project" value="UniProtKB-KW"/>
</dbReference>
<dbReference type="PATRIC" id="fig|54915.3.peg.5081"/>
<dbReference type="PANTHER" id="PTHR43630">
    <property type="entry name" value="POLY-BETA-1,6-N-ACETYL-D-GLUCOSAMINE SYNTHASE"/>
    <property type="match status" value="1"/>
</dbReference>
<keyword evidence="5" id="KW-1185">Reference proteome</keyword>
<proteinExistence type="predicted"/>
<dbReference type="OrthoDB" id="9815923at2"/>
<dbReference type="Gene3D" id="3.90.550.10">
    <property type="entry name" value="Spore Coat Polysaccharide Biosynthesis Protein SpsA, Chain A"/>
    <property type="match status" value="1"/>
</dbReference>
<evidence type="ECO:0000313" key="2">
    <source>
        <dbReference type="EMBL" id="GED68706.1"/>
    </source>
</evidence>
<feature type="domain" description="Glycosyltransferase 2-like" evidence="1">
    <location>
        <begin position="5"/>
        <end position="114"/>
    </location>
</feature>
<dbReference type="InterPro" id="IPR011990">
    <property type="entry name" value="TPR-like_helical_dom_sf"/>
</dbReference>
<dbReference type="Proteomes" id="UP000036834">
    <property type="component" value="Unassembled WGS sequence"/>
</dbReference>
<reference evidence="3" key="2">
    <citation type="submission" date="2015-07" db="EMBL/GenBank/DDBJ databases">
        <title>MeaNS - Measles Nucleotide Surveillance Program.</title>
        <authorList>
            <person name="Tran T."/>
            <person name="Druce J."/>
        </authorList>
    </citation>
    <scope>NUCLEOTIDE SEQUENCE</scope>
    <source>
        <strain evidence="3">DSM 9887</strain>
    </source>
</reference>
<dbReference type="RefSeq" id="WP_049741974.1">
    <property type="nucleotide sequence ID" value="NZ_BJON01000009.1"/>
</dbReference>
<dbReference type="EMBL" id="BJON01000009">
    <property type="protein sequence ID" value="GED68706.1"/>
    <property type="molecule type" value="Genomic_DNA"/>
</dbReference>
<dbReference type="Proteomes" id="UP000319578">
    <property type="component" value="Unassembled WGS sequence"/>
</dbReference>
<dbReference type="Pfam" id="PF00535">
    <property type="entry name" value="Glycos_transf_2"/>
    <property type="match status" value="1"/>
</dbReference>
<sequence>MITVSLCMIVRDEEETIGRCLSTVRDLVDEIIIVDTGSVDRTKEICASFDARIFDFQWINHFAAARNYAFEKARMDYIFWLDADDVLEEVDRLRFQKLKERQDFAFAYVSMPYHLTLDEKGQPIHYQRRNRLVRRQCQFVWHGAVHEYLEVSGNGLHSDISITHRKMKPYSDRNLQIYLNRKERGEVFEPRDQYYFANELYDHERNEKAAEQYQVFLDSGMGWVEDRIAACYKQATCYGRLNQPDKQIQSLVRSLAYDTPRAELCCRLGAFFADKLNFQQAIYWYRQATMLERPQEAMGMTDESAWTWLPHLQLCYCYDRIGDIIKAKIHHEMAKMYNPNHPSVLYNEAYFAGRNEQHSSAQ</sequence>
<dbReference type="AlphaFoldDB" id="A0A0K9YMP1"/>
<evidence type="ECO:0000313" key="4">
    <source>
        <dbReference type="Proteomes" id="UP000036834"/>
    </source>
</evidence>
<evidence type="ECO:0000259" key="1">
    <source>
        <dbReference type="Pfam" id="PF00535"/>
    </source>
</evidence>
<dbReference type="STRING" id="54915.ADS79_29330"/>
<accession>A0A0K9YMP1</accession>
<dbReference type="Gene3D" id="1.25.40.10">
    <property type="entry name" value="Tetratricopeptide repeat domain"/>
    <property type="match status" value="1"/>
</dbReference>
<comment type="caution">
    <text evidence="3">The sequence shown here is derived from an EMBL/GenBank/DDBJ whole genome shotgun (WGS) entry which is preliminary data.</text>
</comment>